<dbReference type="Proteomes" id="UP000269721">
    <property type="component" value="Unassembled WGS sequence"/>
</dbReference>
<gene>
    <name evidence="1" type="ORF">BDK51DRAFT_48303</name>
</gene>
<evidence type="ECO:0000313" key="2">
    <source>
        <dbReference type="Proteomes" id="UP000269721"/>
    </source>
</evidence>
<name>A0A4P9VYZ5_9FUNG</name>
<accession>A0A4P9VYZ5</accession>
<reference evidence="2" key="1">
    <citation type="journal article" date="2018" name="Nat. Microbiol.">
        <title>Leveraging single-cell genomics to expand the fungal tree of life.</title>
        <authorList>
            <person name="Ahrendt S.R."/>
            <person name="Quandt C.A."/>
            <person name="Ciobanu D."/>
            <person name="Clum A."/>
            <person name="Salamov A."/>
            <person name="Andreopoulos B."/>
            <person name="Cheng J.F."/>
            <person name="Woyke T."/>
            <person name="Pelin A."/>
            <person name="Henrissat B."/>
            <person name="Reynolds N.K."/>
            <person name="Benny G.L."/>
            <person name="Smith M.E."/>
            <person name="James T.Y."/>
            <person name="Grigoriev I.V."/>
        </authorList>
    </citation>
    <scope>NUCLEOTIDE SEQUENCE [LARGE SCALE GENOMIC DNA]</scope>
</reference>
<dbReference type="AlphaFoldDB" id="A0A4P9VYZ5"/>
<proteinExistence type="predicted"/>
<keyword evidence="2" id="KW-1185">Reference proteome</keyword>
<evidence type="ECO:0000313" key="1">
    <source>
        <dbReference type="EMBL" id="RKO83993.1"/>
    </source>
</evidence>
<dbReference type="EMBL" id="ML000620">
    <property type="protein sequence ID" value="RKO83993.1"/>
    <property type="molecule type" value="Genomic_DNA"/>
</dbReference>
<dbReference type="OrthoDB" id="2154968at2759"/>
<protein>
    <submittedName>
        <fullName evidence="1">Uncharacterized protein</fullName>
    </submittedName>
</protein>
<sequence length="105" mass="11884">MENYEHPSPRPSPFALRGYCSRQCHGWWLTQQNDIRPLCPLSPTPFPARHKNEGPAVHTLLLSQCAKIACADGQFPEYVQRALYQCHALETQAKATNGGYLPYGW</sequence>
<organism evidence="1 2">
    <name type="scientific">Blyttiomyces helicus</name>
    <dbReference type="NCBI Taxonomy" id="388810"/>
    <lineage>
        <taxon>Eukaryota</taxon>
        <taxon>Fungi</taxon>
        <taxon>Fungi incertae sedis</taxon>
        <taxon>Chytridiomycota</taxon>
        <taxon>Chytridiomycota incertae sedis</taxon>
        <taxon>Chytridiomycetes</taxon>
        <taxon>Chytridiomycetes incertae sedis</taxon>
        <taxon>Blyttiomyces</taxon>
    </lineage>
</organism>